<dbReference type="Proteomes" id="UP000241964">
    <property type="component" value="Unassembled WGS sequence"/>
</dbReference>
<evidence type="ECO:0000259" key="3">
    <source>
        <dbReference type="Pfam" id="PF04773"/>
    </source>
</evidence>
<dbReference type="GO" id="GO:0016989">
    <property type="term" value="F:sigma factor antagonist activity"/>
    <property type="evidence" value="ECO:0007669"/>
    <property type="project" value="TreeGrafter"/>
</dbReference>
<evidence type="ECO:0000313" key="6">
    <source>
        <dbReference type="Proteomes" id="UP000241964"/>
    </source>
</evidence>
<reference evidence="5 6" key="1">
    <citation type="submission" date="2018-03" db="EMBL/GenBank/DDBJ databases">
        <title>Genomic Encyclopedia of Archaeal and Bacterial Type Strains, Phase II (KMG-II): from individual species to whole genera.</title>
        <authorList>
            <person name="Goeker M."/>
        </authorList>
    </citation>
    <scope>NUCLEOTIDE SEQUENCE [LARGE SCALE GENOMIC DNA]</scope>
    <source>
        <strain evidence="5 6">DSM 29057</strain>
    </source>
</reference>
<evidence type="ECO:0000256" key="1">
    <source>
        <dbReference type="SAM" id="MobiDB-lite"/>
    </source>
</evidence>
<feature type="region of interest" description="Disordered" evidence="1">
    <location>
        <begin position="1"/>
        <end position="22"/>
    </location>
</feature>
<dbReference type="Pfam" id="PF04773">
    <property type="entry name" value="FecR"/>
    <property type="match status" value="1"/>
</dbReference>
<feature type="domain" description="Protein FecR C-terminal" evidence="4">
    <location>
        <begin position="308"/>
        <end position="375"/>
    </location>
</feature>
<keyword evidence="2" id="KW-0472">Membrane</keyword>
<evidence type="ECO:0000256" key="2">
    <source>
        <dbReference type="SAM" id="Phobius"/>
    </source>
</evidence>
<feature type="transmembrane region" description="Helical" evidence="2">
    <location>
        <begin position="75"/>
        <end position="95"/>
    </location>
</feature>
<gene>
    <name evidence="5" type="ORF">CLV60_1263</name>
</gene>
<dbReference type="RefSeq" id="WP_106599502.1">
    <property type="nucleotide sequence ID" value="NZ_PYAS01000026.1"/>
</dbReference>
<keyword evidence="2" id="KW-0812">Transmembrane</keyword>
<dbReference type="Pfam" id="PF16344">
    <property type="entry name" value="FecR_C"/>
    <property type="match status" value="1"/>
</dbReference>
<dbReference type="PIRSF" id="PIRSF018266">
    <property type="entry name" value="FecR"/>
    <property type="match status" value="1"/>
</dbReference>
<protein>
    <submittedName>
        <fullName evidence="5">FecR family protein</fullName>
    </submittedName>
</protein>
<dbReference type="Gene3D" id="3.55.50.30">
    <property type="match status" value="1"/>
</dbReference>
<keyword evidence="2" id="KW-1133">Transmembrane helix</keyword>
<sequence>MEEEDYGSLQNHLENDPDLTGPERVIADNTRMLFESVPQEKLPEGEKDRIWNRIIGYAQIPKADTRKRLFRLASWYRVAAVVTLISLAGVGYKLLKRPDSDVMKQAASSVSIESTETRLMLADSRTIHLKGENSDVVYQNDLIRIDSSGVEKNVNPAQKDGLNTLVVPYGKRSRITLSDGTKIWLNSGSRLVYPSEFAEGKRAVYLDGQAYFAVAHDTDRPFYVQTDRMDIKVLGTEFDVSSYGDDQKVSAVLAKGSIELLTQKDSFWGGQRSKMVPGTRAVYDGISKRAQIDKVNVDEYISWKDGYLIARHQTLNEVFKKLSRYYKYDFTIQDEEVGMETFSGSLDLHEDIDQMVIGLADATSLKYHKSERRFIFEKKDTPSE</sequence>
<dbReference type="InterPro" id="IPR006860">
    <property type="entry name" value="FecR"/>
</dbReference>
<dbReference type="OrthoDB" id="1452822at2"/>
<feature type="domain" description="FecR protein" evidence="3">
    <location>
        <begin position="165"/>
        <end position="259"/>
    </location>
</feature>
<dbReference type="PANTHER" id="PTHR30273:SF2">
    <property type="entry name" value="PROTEIN FECR"/>
    <property type="match status" value="1"/>
</dbReference>
<dbReference type="AlphaFoldDB" id="A0A2P8FCP9"/>
<proteinExistence type="predicted"/>
<dbReference type="PANTHER" id="PTHR30273">
    <property type="entry name" value="PERIPLASMIC SIGNAL SENSOR AND SIGMA FACTOR ACTIVATOR FECR-RELATED"/>
    <property type="match status" value="1"/>
</dbReference>
<dbReference type="EMBL" id="PYAS01000026">
    <property type="protein sequence ID" value="PSL19485.1"/>
    <property type="molecule type" value="Genomic_DNA"/>
</dbReference>
<organism evidence="5 6">
    <name type="scientific">Dyadobacter jiangsuensis</name>
    <dbReference type="NCBI Taxonomy" id="1591085"/>
    <lineage>
        <taxon>Bacteria</taxon>
        <taxon>Pseudomonadati</taxon>
        <taxon>Bacteroidota</taxon>
        <taxon>Cytophagia</taxon>
        <taxon>Cytophagales</taxon>
        <taxon>Spirosomataceae</taxon>
        <taxon>Dyadobacter</taxon>
    </lineage>
</organism>
<dbReference type="FunFam" id="2.60.120.1440:FF:000001">
    <property type="entry name" value="Putative anti-sigma factor"/>
    <property type="match status" value="1"/>
</dbReference>
<evidence type="ECO:0000313" key="5">
    <source>
        <dbReference type="EMBL" id="PSL19485.1"/>
    </source>
</evidence>
<comment type="caution">
    <text evidence="5">The sequence shown here is derived from an EMBL/GenBank/DDBJ whole genome shotgun (WGS) entry which is preliminary data.</text>
</comment>
<dbReference type="InterPro" id="IPR032508">
    <property type="entry name" value="FecR_C"/>
</dbReference>
<accession>A0A2P8FCP9</accession>
<dbReference type="InterPro" id="IPR012373">
    <property type="entry name" value="Ferrdict_sens_TM"/>
</dbReference>
<dbReference type="Gene3D" id="2.60.120.1440">
    <property type="match status" value="1"/>
</dbReference>
<name>A0A2P8FCP9_9BACT</name>
<keyword evidence="6" id="KW-1185">Reference proteome</keyword>
<evidence type="ECO:0000259" key="4">
    <source>
        <dbReference type="Pfam" id="PF16344"/>
    </source>
</evidence>